<keyword evidence="1" id="KW-0812">Transmembrane</keyword>
<sequence length="185" mass="20819">MNTKKLTRLIVLMIMIGSTYMIATSGRSKNPLPPKPTTPQPAIPDKTLVVSLQSVSALPKPSFRNLPCPSYPYIGSGNGNGPAQTIYDQNKYYCLITVRNVNDNTWGVNGVKTKVWDVANPSKTTIEVQVPGGHNYKVTIDYYEVRNGFWTDNVYARGKWTTEQNFNAGYVGQWNFNQWAFMSRQ</sequence>
<reference evidence="3 4" key="1">
    <citation type="submission" date="2018-01" db="EMBL/GenBank/DDBJ databases">
        <title>Draft genome sequences of Chryseobacterium lactis NCTC11390, Chryseobacterium oncorhynchi 701B-08, and Chryseobacterium viscerum 687B-08.</title>
        <authorList>
            <person name="Jeong J.-J."/>
            <person name="Lee Y.J."/>
            <person name="Park B."/>
            <person name="Choi I.-G."/>
            <person name="Kim K.D."/>
        </authorList>
    </citation>
    <scope>NUCLEOTIDE SEQUENCE [LARGE SCALE GENOMIC DNA]</scope>
    <source>
        <strain evidence="3 4">NCTC11390</strain>
    </source>
</reference>
<dbReference type="AlphaFoldDB" id="A0AA91YI57"/>
<dbReference type="EMBL" id="PPEH01000002">
    <property type="protein sequence ID" value="PNW14484.1"/>
    <property type="molecule type" value="Genomic_DNA"/>
</dbReference>
<reference evidence="2 5" key="2">
    <citation type="submission" date="2018-11" db="EMBL/GenBank/DDBJ databases">
        <title>Proposal to divide the Flavobacteriaceae and reorganize its genera based on Amino Acid Identity values calculated from whole genome sequences.</title>
        <authorList>
            <person name="Nicholson A.C."/>
            <person name="Gulvik C.A."/>
            <person name="Whitney A.M."/>
            <person name="Humrighouse B.W."/>
            <person name="Bell M."/>
            <person name="Holmes B."/>
            <person name="Steigerwalt A.G."/>
            <person name="Villarma A."/>
            <person name="Sheth M."/>
            <person name="Batra D."/>
            <person name="Pryor J."/>
            <person name="Bernardet J.-F."/>
            <person name="Hugo C."/>
            <person name="Kampfer P."/>
            <person name="Newman J."/>
            <person name="McQuiston J.R."/>
        </authorList>
    </citation>
    <scope>NUCLEOTIDE SEQUENCE [LARGE SCALE GENOMIC DNA]</scope>
    <source>
        <strain evidence="2 5">KC_1864</strain>
    </source>
</reference>
<dbReference type="Proteomes" id="UP000279972">
    <property type="component" value="Chromosome"/>
</dbReference>
<dbReference type="RefSeq" id="WP_123868151.1">
    <property type="nucleotide sequence ID" value="NZ_CP033924.1"/>
</dbReference>
<dbReference type="EMBL" id="CP033924">
    <property type="protein sequence ID" value="AZA84366.1"/>
    <property type="molecule type" value="Genomic_DNA"/>
</dbReference>
<evidence type="ECO:0000256" key="1">
    <source>
        <dbReference type="SAM" id="Phobius"/>
    </source>
</evidence>
<gene>
    <name evidence="3" type="ORF">C1637_05860</name>
    <name evidence="2" type="ORF">EG342_21830</name>
</gene>
<dbReference type="Proteomes" id="UP000236262">
    <property type="component" value="Unassembled WGS sequence"/>
</dbReference>
<accession>A0AA91YI57</accession>
<dbReference type="KEGG" id="clac:EG342_21830"/>
<feature type="transmembrane region" description="Helical" evidence="1">
    <location>
        <begin position="6"/>
        <end position="23"/>
    </location>
</feature>
<organism evidence="3 4">
    <name type="scientific">Chryseobacterium lactis</name>
    <dbReference type="NCBI Taxonomy" id="1241981"/>
    <lineage>
        <taxon>Bacteria</taxon>
        <taxon>Pseudomonadati</taxon>
        <taxon>Bacteroidota</taxon>
        <taxon>Flavobacteriia</taxon>
        <taxon>Flavobacteriales</taxon>
        <taxon>Weeksellaceae</taxon>
        <taxon>Chryseobacterium group</taxon>
        <taxon>Chryseobacterium</taxon>
    </lineage>
</organism>
<evidence type="ECO:0000313" key="2">
    <source>
        <dbReference type="EMBL" id="AZA84366.1"/>
    </source>
</evidence>
<name>A0AA91YI57_CHRLC</name>
<keyword evidence="1" id="KW-1133">Transmembrane helix</keyword>
<evidence type="ECO:0000313" key="5">
    <source>
        <dbReference type="Proteomes" id="UP000279972"/>
    </source>
</evidence>
<evidence type="ECO:0000313" key="3">
    <source>
        <dbReference type="EMBL" id="PNW14484.1"/>
    </source>
</evidence>
<keyword evidence="1" id="KW-0472">Membrane</keyword>
<evidence type="ECO:0000313" key="4">
    <source>
        <dbReference type="Proteomes" id="UP000236262"/>
    </source>
</evidence>
<keyword evidence="5" id="KW-1185">Reference proteome</keyword>
<proteinExistence type="predicted"/>
<protein>
    <submittedName>
        <fullName evidence="3">Uncharacterized protein</fullName>
    </submittedName>
</protein>